<gene>
    <name evidence="2" type="ORF">PSYICH_LOCUS1635</name>
</gene>
<sequence>MDVLRHVNFGLDSDVVVAFDTSVNITSNQAGIMNKTQEIQETFLPFRNTSNQTSIINSTITCIPPIPSGSSQETYYLYQVYKIKKNLNTSLVVRPLGIWDSINSTKNLKPFWDIENRGDFHQFPIIVGHYDAAADGPMKESEIDIGKTYFVNYFARFLNSSKQFVGYIKLGHRENGEWTDLLDAIQDGNVDISGQGISKTTDRINAMTYSFDILMNSRNIYIEPVESESLRDIFLIPFDSRLILGVAGTGLILSIAMTINNWLHAKFRPQNKESKRREFSESIVWCVGIFTQQGSIWKTRSLTEKNHCNRSFVFDSSYIQFLFGVYYVYFIS</sequence>
<feature type="transmembrane region" description="Helical" evidence="1">
    <location>
        <begin position="242"/>
        <end position="263"/>
    </location>
</feature>
<dbReference type="Proteomes" id="UP001153636">
    <property type="component" value="Chromosome 10"/>
</dbReference>
<feature type="transmembrane region" description="Helical" evidence="1">
    <location>
        <begin position="312"/>
        <end position="331"/>
    </location>
</feature>
<proteinExistence type="predicted"/>
<organism evidence="2 3">
    <name type="scientific">Psylliodes chrysocephalus</name>
    <dbReference type="NCBI Taxonomy" id="3402493"/>
    <lineage>
        <taxon>Eukaryota</taxon>
        <taxon>Metazoa</taxon>
        <taxon>Ecdysozoa</taxon>
        <taxon>Arthropoda</taxon>
        <taxon>Hexapoda</taxon>
        <taxon>Insecta</taxon>
        <taxon>Pterygota</taxon>
        <taxon>Neoptera</taxon>
        <taxon>Endopterygota</taxon>
        <taxon>Coleoptera</taxon>
        <taxon>Polyphaga</taxon>
        <taxon>Cucujiformia</taxon>
        <taxon>Chrysomeloidea</taxon>
        <taxon>Chrysomelidae</taxon>
        <taxon>Galerucinae</taxon>
        <taxon>Alticini</taxon>
        <taxon>Psylliodes</taxon>
    </lineage>
</organism>
<evidence type="ECO:0000256" key="1">
    <source>
        <dbReference type="SAM" id="Phobius"/>
    </source>
</evidence>
<dbReference type="EMBL" id="OV651822">
    <property type="protein sequence ID" value="CAH1100427.1"/>
    <property type="molecule type" value="Genomic_DNA"/>
</dbReference>
<evidence type="ECO:0000313" key="3">
    <source>
        <dbReference type="Proteomes" id="UP001153636"/>
    </source>
</evidence>
<dbReference type="Gene3D" id="1.10.287.70">
    <property type="match status" value="1"/>
</dbReference>
<accession>A0A9P0CKR3</accession>
<reference evidence="2" key="1">
    <citation type="submission" date="2022-01" db="EMBL/GenBank/DDBJ databases">
        <authorList>
            <person name="King R."/>
        </authorList>
    </citation>
    <scope>NUCLEOTIDE SEQUENCE</scope>
</reference>
<keyword evidence="1" id="KW-0472">Membrane</keyword>
<keyword evidence="3" id="KW-1185">Reference proteome</keyword>
<keyword evidence="1" id="KW-0812">Transmembrane</keyword>
<dbReference type="AlphaFoldDB" id="A0A9P0CKR3"/>
<dbReference type="SUPFAM" id="SSF53850">
    <property type="entry name" value="Periplasmic binding protein-like II"/>
    <property type="match status" value="1"/>
</dbReference>
<protein>
    <submittedName>
        <fullName evidence="2">Uncharacterized protein</fullName>
    </submittedName>
</protein>
<name>A0A9P0CKR3_9CUCU</name>
<dbReference type="OrthoDB" id="8186464at2759"/>
<evidence type="ECO:0000313" key="2">
    <source>
        <dbReference type="EMBL" id="CAH1100427.1"/>
    </source>
</evidence>
<keyword evidence="1" id="KW-1133">Transmembrane helix</keyword>